<proteinExistence type="predicted"/>
<organism evidence="1 2">
    <name type="scientific">Pseudomonas fluorescens</name>
    <dbReference type="NCBI Taxonomy" id="294"/>
    <lineage>
        <taxon>Bacteria</taxon>
        <taxon>Pseudomonadati</taxon>
        <taxon>Pseudomonadota</taxon>
        <taxon>Gammaproteobacteria</taxon>
        <taxon>Pseudomonadales</taxon>
        <taxon>Pseudomonadaceae</taxon>
        <taxon>Pseudomonas</taxon>
    </lineage>
</organism>
<dbReference type="Proteomes" id="UP000283619">
    <property type="component" value="Unassembled WGS sequence"/>
</dbReference>
<name>A0A423P4U0_PSEFL</name>
<gene>
    <name evidence="1" type="ORF">BK673_16990</name>
</gene>
<dbReference type="EMBL" id="MOBZ01000013">
    <property type="protein sequence ID" value="ROO08235.1"/>
    <property type="molecule type" value="Genomic_DNA"/>
</dbReference>
<dbReference type="AlphaFoldDB" id="A0A423P4U0"/>
<evidence type="ECO:0000313" key="2">
    <source>
        <dbReference type="Proteomes" id="UP000283619"/>
    </source>
</evidence>
<protein>
    <submittedName>
        <fullName evidence="1">Uncharacterized protein</fullName>
    </submittedName>
</protein>
<reference evidence="1 2" key="1">
    <citation type="submission" date="2016-10" db="EMBL/GenBank/DDBJ databases">
        <title>Comparative genome analysis of multiple Pseudomonas spp. focuses on biocontrol and plant growth promoting traits.</title>
        <authorList>
            <person name="Tao X.-Y."/>
            <person name="Taylor C.G."/>
        </authorList>
    </citation>
    <scope>NUCLEOTIDE SEQUENCE [LARGE SCALE GENOMIC DNA]</scope>
    <source>
        <strain evidence="1 2">36G2</strain>
    </source>
</reference>
<accession>A0A423P4U0</accession>
<evidence type="ECO:0000313" key="1">
    <source>
        <dbReference type="EMBL" id="ROO08235.1"/>
    </source>
</evidence>
<comment type="caution">
    <text evidence="1">The sequence shown here is derived from an EMBL/GenBank/DDBJ whole genome shotgun (WGS) entry which is preliminary data.</text>
</comment>
<dbReference type="RefSeq" id="WP_077572408.1">
    <property type="nucleotide sequence ID" value="NZ_MOBZ01000013.1"/>
</dbReference>
<sequence length="128" mass="14243">MHTINDLRIDGDLHGDFEAFVDGKMFYSDAGYYKEWPGHFFIGGTSNENFVIFSVPTSLVGDGPHDVELYDSPGMVKWEVGINSERSDVKAGSTTVTFANDRNNAKGTFDFVLENGKKVTGAYLLFMR</sequence>